<dbReference type="EMBL" id="KV010001">
    <property type="protein sequence ID" value="KZV28813.1"/>
    <property type="molecule type" value="Genomic_DNA"/>
</dbReference>
<feature type="repeat" description="PPR" evidence="2">
    <location>
        <begin position="165"/>
        <end position="199"/>
    </location>
</feature>
<dbReference type="Pfam" id="PF01535">
    <property type="entry name" value="PPR"/>
    <property type="match status" value="1"/>
</dbReference>
<dbReference type="InterPro" id="IPR046960">
    <property type="entry name" value="PPR_At4g14850-like_plant"/>
</dbReference>
<dbReference type="PANTHER" id="PTHR47926:SF535">
    <property type="entry name" value="PENTACOTRIPEPTIDE-REPEAT REGION OF PRORP DOMAIN-CONTAINING PROTEIN"/>
    <property type="match status" value="1"/>
</dbReference>
<dbReference type="NCBIfam" id="TIGR00756">
    <property type="entry name" value="PPR"/>
    <property type="match status" value="5"/>
</dbReference>
<feature type="repeat" description="PPR" evidence="2">
    <location>
        <begin position="298"/>
        <end position="328"/>
    </location>
</feature>
<dbReference type="InterPro" id="IPR002885">
    <property type="entry name" value="PPR_rpt"/>
</dbReference>
<keyword evidence="4" id="KW-1185">Reference proteome</keyword>
<dbReference type="Pfam" id="PF13041">
    <property type="entry name" value="PPR_2"/>
    <property type="match status" value="3"/>
</dbReference>
<proteinExistence type="predicted"/>
<dbReference type="SUPFAM" id="SSF48452">
    <property type="entry name" value="TPR-like"/>
    <property type="match status" value="1"/>
</dbReference>
<organism evidence="3 4">
    <name type="scientific">Dorcoceras hygrometricum</name>
    <dbReference type="NCBI Taxonomy" id="472368"/>
    <lineage>
        <taxon>Eukaryota</taxon>
        <taxon>Viridiplantae</taxon>
        <taxon>Streptophyta</taxon>
        <taxon>Embryophyta</taxon>
        <taxon>Tracheophyta</taxon>
        <taxon>Spermatophyta</taxon>
        <taxon>Magnoliopsida</taxon>
        <taxon>eudicotyledons</taxon>
        <taxon>Gunneridae</taxon>
        <taxon>Pentapetalae</taxon>
        <taxon>asterids</taxon>
        <taxon>lamiids</taxon>
        <taxon>Lamiales</taxon>
        <taxon>Gesneriaceae</taxon>
        <taxon>Didymocarpoideae</taxon>
        <taxon>Trichosporeae</taxon>
        <taxon>Loxocarpinae</taxon>
        <taxon>Dorcoceras</taxon>
    </lineage>
</organism>
<keyword evidence="1" id="KW-0677">Repeat</keyword>
<gene>
    <name evidence="3" type="ORF">F511_06247</name>
</gene>
<dbReference type="Gene3D" id="1.25.40.10">
    <property type="entry name" value="Tetratricopeptide repeat domain"/>
    <property type="match status" value="4"/>
</dbReference>
<accession>A0A2Z7B4L8</accession>
<dbReference type="PROSITE" id="PS51375">
    <property type="entry name" value="PPR"/>
    <property type="match status" value="5"/>
</dbReference>
<dbReference type="InterPro" id="IPR011990">
    <property type="entry name" value="TPR-like_helical_dom_sf"/>
</dbReference>
<dbReference type="FunFam" id="1.25.40.10:FF:001093">
    <property type="entry name" value="Pentatricopeptide repeat-containing protein At2g34400"/>
    <property type="match status" value="1"/>
</dbReference>
<feature type="repeat" description="PPR" evidence="2">
    <location>
        <begin position="91"/>
        <end position="125"/>
    </location>
</feature>
<feature type="repeat" description="PPR" evidence="2">
    <location>
        <begin position="227"/>
        <end position="262"/>
    </location>
</feature>
<evidence type="ECO:0000256" key="2">
    <source>
        <dbReference type="PROSITE-ProRule" id="PRU00708"/>
    </source>
</evidence>
<protein>
    <submittedName>
        <fullName evidence="3">Pentatricopeptide repeat-containing protein mitochondrial</fullName>
    </submittedName>
</protein>
<reference evidence="3 4" key="1">
    <citation type="journal article" date="2015" name="Proc. Natl. Acad. Sci. U.S.A.">
        <title>The resurrection genome of Boea hygrometrica: A blueprint for survival of dehydration.</title>
        <authorList>
            <person name="Xiao L."/>
            <person name="Yang G."/>
            <person name="Zhang L."/>
            <person name="Yang X."/>
            <person name="Zhao S."/>
            <person name="Ji Z."/>
            <person name="Zhou Q."/>
            <person name="Hu M."/>
            <person name="Wang Y."/>
            <person name="Chen M."/>
            <person name="Xu Y."/>
            <person name="Jin H."/>
            <person name="Xiao X."/>
            <person name="Hu G."/>
            <person name="Bao F."/>
            <person name="Hu Y."/>
            <person name="Wan P."/>
            <person name="Li L."/>
            <person name="Deng X."/>
            <person name="Kuang T."/>
            <person name="Xiang C."/>
            <person name="Zhu J.K."/>
            <person name="Oliver M.J."/>
            <person name="He Y."/>
        </authorList>
    </citation>
    <scope>NUCLEOTIDE SEQUENCE [LARGE SCALE GENOMIC DNA]</scope>
    <source>
        <strain evidence="4">cv. XS01</strain>
    </source>
</reference>
<dbReference type="GO" id="GO:0003723">
    <property type="term" value="F:RNA binding"/>
    <property type="evidence" value="ECO:0007669"/>
    <property type="project" value="InterPro"/>
</dbReference>
<dbReference type="PANTHER" id="PTHR47926">
    <property type="entry name" value="PENTATRICOPEPTIDE REPEAT-CONTAINING PROTEIN"/>
    <property type="match status" value="1"/>
</dbReference>
<dbReference type="AlphaFoldDB" id="A0A2Z7B4L8"/>
<dbReference type="Pfam" id="PF20431">
    <property type="entry name" value="E_motif"/>
    <property type="match status" value="1"/>
</dbReference>
<dbReference type="Proteomes" id="UP000250235">
    <property type="component" value="Unassembled WGS sequence"/>
</dbReference>
<feature type="repeat" description="PPR" evidence="2">
    <location>
        <begin position="329"/>
        <end position="359"/>
    </location>
</feature>
<evidence type="ECO:0000313" key="4">
    <source>
        <dbReference type="Proteomes" id="UP000250235"/>
    </source>
</evidence>
<evidence type="ECO:0000256" key="1">
    <source>
        <dbReference type="ARBA" id="ARBA00022737"/>
    </source>
</evidence>
<dbReference type="InterPro" id="IPR046848">
    <property type="entry name" value="E_motif"/>
</dbReference>
<dbReference type="Pfam" id="PF12854">
    <property type="entry name" value="PPR_1"/>
    <property type="match status" value="1"/>
</dbReference>
<dbReference type="OrthoDB" id="185373at2759"/>
<sequence length="526" mass="58956">MRNEKLVAKIPTVLLPPIEAHCRLTAASLASSLQDYINSGHPFHGWKIHSRILKTGLIPNVNVSIKLLILYLKSSCLPYARQVFDELPRRTLSAYNYMISGYVRHGCVYKAFDLARELCFSNKKPDEFTYSMILKGSNGGNEEPWLQCVGREVHCQIVKCDIDGDDVLYTALVDWYVKRGSLEYARRLCDLMLENDVICSTSLITGYMNQSRFEDAEDLFEKTIEKDTVVYNTMIEGYSKSIETAKKAVDMYLDMQRLNFVPTISTYASIIGACSIMSSFETGQQVQGQLMKTEFFKDIKVGSALIDMYCKCGRTDDARRIFDHMPKTNVFSWTSMIDGYGKNGNPSDALELFDSMTRKCHIVPNHVTFLGALSACAHAGFVAKGREIFDSIERKYSMKPTMEHYACLVDLLGRTGNLNQAFEFVMRMPEKPNSDVWGALLSSCRLHGDVDLAKIASNELFKLSPNNRPGAYVALSNTLAEAGSWDGVSHLRELMKVRGISKGTGFTWVGSSTGLEAFHAGQQVIK</sequence>
<evidence type="ECO:0000313" key="3">
    <source>
        <dbReference type="EMBL" id="KZV28813.1"/>
    </source>
</evidence>
<dbReference type="GO" id="GO:0009451">
    <property type="term" value="P:RNA modification"/>
    <property type="evidence" value="ECO:0007669"/>
    <property type="project" value="InterPro"/>
</dbReference>
<name>A0A2Z7B4L8_9LAMI</name>